<protein>
    <submittedName>
        <fullName evidence="1">Uncharacterized protein</fullName>
    </submittedName>
</protein>
<sequence length="24" mass="2738">MLLSVTVVLIRPYFDVVTYGSSMF</sequence>
<reference evidence="1" key="1">
    <citation type="submission" date="2018-02" db="EMBL/GenBank/DDBJ databases">
        <title>Rhizophora mucronata_Transcriptome.</title>
        <authorList>
            <person name="Meera S.P."/>
            <person name="Sreeshan A."/>
            <person name="Augustine A."/>
        </authorList>
    </citation>
    <scope>NUCLEOTIDE SEQUENCE</scope>
    <source>
        <tissue evidence="1">Leaf</tissue>
    </source>
</reference>
<accession>A0A2P2QY05</accession>
<dbReference type="AlphaFoldDB" id="A0A2P2QY05"/>
<proteinExistence type="predicted"/>
<organism evidence="1">
    <name type="scientific">Rhizophora mucronata</name>
    <name type="common">Asiatic mangrove</name>
    <dbReference type="NCBI Taxonomy" id="61149"/>
    <lineage>
        <taxon>Eukaryota</taxon>
        <taxon>Viridiplantae</taxon>
        <taxon>Streptophyta</taxon>
        <taxon>Embryophyta</taxon>
        <taxon>Tracheophyta</taxon>
        <taxon>Spermatophyta</taxon>
        <taxon>Magnoliopsida</taxon>
        <taxon>eudicotyledons</taxon>
        <taxon>Gunneridae</taxon>
        <taxon>Pentapetalae</taxon>
        <taxon>rosids</taxon>
        <taxon>fabids</taxon>
        <taxon>Malpighiales</taxon>
        <taxon>Rhizophoraceae</taxon>
        <taxon>Rhizophora</taxon>
    </lineage>
</organism>
<name>A0A2P2QY05_RHIMU</name>
<dbReference type="EMBL" id="GGEC01091374">
    <property type="protein sequence ID" value="MBX71858.1"/>
    <property type="molecule type" value="Transcribed_RNA"/>
</dbReference>
<evidence type="ECO:0000313" key="1">
    <source>
        <dbReference type="EMBL" id="MBX71858.1"/>
    </source>
</evidence>